<evidence type="ECO:0000313" key="1">
    <source>
        <dbReference type="EMBL" id="AVD99643.1"/>
    </source>
</evidence>
<accession>A0A2L1IX05</accession>
<keyword evidence="2" id="KW-1185">Reference proteome</keyword>
<protein>
    <submittedName>
        <fullName evidence="1">Uncharacterized protein</fullName>
    </submittedName>
</protein>
<sequence length="59" mass="6524">MEPLPEVLQNNIEGSNLFGAVAVKQSENRWAYTHPELGGGWATLIQVQGWTPMQLVSET</sequence>
<organism evidence="1 2">
    <name type="scientific">Mycobacterium phage Cuke</name>
    <dbReference type="NCBI Taxonomy" id="2079417"/>
    <lineage>
        <taxon>Viruses</taxon>
        <taxon>Duplodnaviria</taxon>
        <taxon>Heunggongvirae</taxon>
        <taxon>Uroviricota</taxon>
        <taxon>Caudoviricetes</taxon>
        <taxon>Cukevirus</taxon>
        <taxon>Cukevirus cuke</taxon>
    </lineage>
</organism>
<reference evidence="2" key="1">
    <citation type="submission" date="2018-01" db="EMBL/GenBank/DDBJ databases">
        <authorList>
            <person name="Gaut B.S."/>
            <person name="Morton B.R."/>
            <person name="Clegg M.T."/>
            <person name="Duvall M.R."/>
        </authorList>
    </citation>
    <scope>NUCLEOTIDE SEQUENCE [LARGE SCALE GENOMIC DNA]</scope>
</reference>
<dbReference type="EMBL" id="MG757156">
    <property type="protein sequence ID" value="AVD99643.1"/>
    <property type="molecule type" value="Genomic_DNA"/>
</dbReference>
<gene>
    <name evidence="1" type="ORF">SEA_CUKE_25</name>
</gene>
<name>A0A2L1IX05_9CAUD</name>
<dbReference type="Proteomes" id="UP000240246">
    <property type="component" value="Segment"/>
</dbReference>
<proteinExistence type="predicted"/>
<evidence type="ECO:0000313" key="2">
    <source>
        <dbReference type="Proteomes" id="UP000240246"/>
    </source>
</evidence>